<dbReference type="GO" id="GO:0009451">
    <property type="term" value="P:RNA modification"/>
    <property type="evidence" value="ECO:0007669"/>
    <property type="project" value="InterPro"/>
</dbReference>
<dbReference type="STRING" id="5762.D2V7C6"/>
<gene>
    <name evidence="2" type="ORF">NAEGRDRAFT_1946</name>
</gene>
<dbReference type="GO" id="GO:0003723">
    <property type="term" value="F:RNA binding"/>
    <property type="evidence" value="ECO:0007669"/>
    <property type="project" value="InterPro"/>
</dbReference>
<reference evidence="2 3" key="1">
    <citation type="journal article" date="2010" name="Cell">
        <title>The genome of Naegleria gruberi illuminates early eukaryotic versatility.</title>
        <authorList>
            <person name="Fritz-Laylin L.K."/>
            <person name="Prochnik S.E."/>
            <person name="Ginger M.L."/>
            <person name="Dacks J.B."/>
            <person name="Carpenter M.L."/>
            <person name="Field M.C."/>
            <person name="Kuo A."/>
            <person name="Paredez A."/>
            <person name="Chapman J."/>
            <person name="Pham J."/>
            <person name="Shu S."/>
            <person name="Neupane R."/>
            <person name="Cipriano M."/>
            <person name="Mancuso J."/>
            <person name="Tu H."/>
            <person name="Salamov A."/>
            <person name="Lindquist E."/>
            <person name="Shapiro H."/>
            <person name="Lucas S."/>
            <person name="Grigoriev I.V."/>
            <person name="Cande W.Z."/>
            <person name="Fulton C."/>
            <person name="Rokhsar D.S."/>
            <person name="Dawson S.C."/>
        </authorList>
    </citation>
    <scope>NUCLEOTIDE SEQUENCE [LARGE SCALE GENOMIC DNA]</scope>
    <source>
        <strain evidence="2 3">NEG-M</strain>
    </source>
</reference>
<dbReference type="InterPro" id="IPR002885">
    <property type="entry name" value="PPR_rpt"/>
</dbReference>
<accession>D2V7C6</accession>
<evidence type="ECO:0000313" key="2">
    <source>
        <dbReference type="EMBL" id="EFC47230.1"/>
    </source>
</evidence>
<feature type="repeat" description="PPR" evidence="1">
    <location>
        <begin position="101"/>
        <end position="135"/>
    </location>
</feature>
<evidence type="ECO:0000256" key="1">
    <source>
        <dbReference type="PROSITE-ProRule" id="PRU00708"/>
    </source>
</evidence>
<dbReference type="InterPro" id="IPR046960">
    <property type="entry name" value="PPR_At4g14850-like_plant"/>
</dbReference>
<dbReference type="OrthoDB" id="185373at2759"/>
<feature type="non-terminal residue" evidence="2">
    <location>
        <position position="1"/>
    </location>
</feature>
<dbReference type="InterPro" id="IPR011990">
    <property type="entry name" value="TPR-like_helical_dom_sf"/>
</dbReference>
<dbReference type="GeneID" id="8861420"/>
<dbReference type="PROSITE" id="PS51375">
    <property type="entry name" value="PPR"/>
    <property type="match status" value="1"/>
</dbReference>
<feature type="non-terminal residue" evidence="2">
    <location>
        <position position="202"/>
    </location>
</feature>
<dbReference type="EMBL" id="GG738855">
    <property type="protein sequence ID" value="EFC47230.1"/>
    <property type="molecule type" value="Genomic_DNA"/>
</dbReference>
<dbReference type="KEGG" id="ngr:NAEGRDRAFT_1946"/>
<dbReference type="RefSeq" id="XP_002679974.1">
    <property type="nucleotide sequence ID" value="XM_002679928.1"/>
</dbReference>
<evidence type="ECO:0000313" key="3">
    <source>
        <dbReference type="Proteomes" id="UP000006671"/>
    </source>
</evidence>
<keyword evidence="3" id="KW-1185">Reference proteome</keyword>
<dbReference type="VEuPathDB" id="AmoebaDB:NAEGRDRAFT_1946"/>
<proteinExistence type="predicted"/>
<dbReference type="NCBIfam" id="TIGR00756">
    <property type="entry name" value="PPR"/>
    <property type="match status" value="3"/>
</dbReference>
<sequence length="202" mass="23444">DIIHYHYYIKALAKMKYVSLALDTVKKMESLNLKPDGFIYSTLISMCGEMKQIDIGKQLHKTVKEKGLSNIYINTSLIHMYCGFGMLDEASEIFYNLEKKDLAAWNAIIHGYGTNNQPQRSLELFQEMQELKVAPDNQTFVCLLDACSVGGLLVEGFQMFRSMEREYHIIPDIRHYGCMIKLLLHENEYHLCLQLFKEMKSK</sequence>
<protein>
    <submittedName>
        <fullName evidence="2">Predicted protein</fullName>
    </submittedName>
</protein>
<dbReference type="Gene3D" id="1.25.40.10">
    <property type="entry name" value="Tetratricopeptide repeat domain"/>
    <property type="match status" value="2"/>
</dbReference>
<name>D2V7C6_NAEGR</name>
<dbReference type="FunFam" id="1.25.40.10:FF:000031">
    <property type="entry name" value="Pentatricopeptide repeat-containing protein mitochondrial"/>
    <property type="match status" value="1"/>
</dbReference>
<organism evidence="3">
    <name type="scientific">Naegleria gruberi</name>
    <name type="common">Amoeba</name>
    <dbReference type="NCBI Taxonomy" id="5762"/>
    <lineage>
        <taxon>Eukaryota</taxon>
        <taxon>Discoba</taxon>
        <taxon>Heterolobosea</taxon>
        <taxon>Tetramitia</taxon>
        <taxon>Eutetramitia</taxon>
        <taxon>Vahlkampfiidae</taxon>
        <taxon>Naegleria</taxon>
    </lineage>
</organism>
<dbReference type="eggNOG" id="KOG4197">
    <property type="taxonomic scope" value="Eukaryota"/>
</dbReference>
<dbReference type="Pfam" id="PF01535">
    <property type="entry name" value="PPR"/>
    <property type="match status" value="1"/>
</dbReference>
<dbReference type="PANTHER" id="PTHR47926">
    <property type="entry name" value="PENTATRICOPEPTIDE REPEAT-CONTAINING PROTEIN"/>
    <property type="match status" value="1"/>
</dbReference>
<dbReference type="AlphaFoldDB" id="D2V7C6"/>
<dbReference type="Pfam" id="PF13812">
    <property type="entry name" value="PPR_3"/>
    <property type="match status" value="1"/>
</dbReference>
<dbReference type="PANTHER" id="PTHR47926:SF395">
    <property type="entry name" value="TETRATRICOPEPTIDE-LIKE HELICAL DOMAIN, DYW DOMAIN PROTEIN-RELATED"/>
    <property type="match status" value="1"/>
</dbReference>
<dbReference type="InParanoid" id="D2V7C6"/>
<dbReference type="Proteomes" id="UP000006671">
    <property type="component" value="Unassembled WGS sequence"/>
</dbReference>
<dbReference type="Pfam" id="PF13041">
    <property type="entry name" value="PPR_2"/>
    <property type="match status" value="1"/>
</dbReference>